<reference evidence="1" key="1">
    <citation type="journal article" date="2020" name="Stud. Mycol.">
        <title>101 Dothideomycetes genomes: a test case for predicting lifestyles and emergence of pathogens.</title>
        <authorList>
            <person name="Haridas S."/>
            <person name="Albert R."/>
            <person name="Binder M."/>
            <person name="Bloem J."/>
            <person name="Labutti K."/>
            <person name="Salamov A."/>
            <person name="Andreopoulos B."/>
            <person name="Baker S."/>
            <person name="Barry K."/>
            <person name="Bills G."/>
            <person name="Bluhm B."/>
            <person name="Cannon C."/>
            <person name="Castanera R."/>
            <person name="Culley D."/>
            <person name="Daum C."/>
            <person name="Ezra D."/>
            <person name="Gonzalez J."/>
            <person name="Henrissat B."/>
            <person name="Kuo A."/>
            <person name="Liang C."/>
            <person name="Lipzen A."/>
            <person name="Lutzoni F."/>
            <person name="Magnuson J."/>
            <person name="Mondo S."/>
            <person name="Nolan M."/>
            <person name="Ohm R."/>
            <person name="Pangilinan J."/>
            <person name="Park H.-J."/>
            <person name="Ramirez L."/>
            <person name="Alfaro M."/>
            <person name="Sun H."/>
            <person name="Tritt A."/>
            <person name="Yoshinaga Y."/>
            <person name="Zwiers L.-H."/>
            <person name="Turgeon B."/>
            <person name="Goodwin S."/>
            <person name="Spatafora J."/>
            <person name="Crous P."/>
            <person name="Grigoriev I."/>
        </authorList>
    </citation>
    <scope>NUCLEOTIDE SEQUENCE</scope>
    <source>
        <strain evidence="1">CBS 183.55</strain>
    </source>
</reference>
<dbReference type="RefSeq" id="XP_033445811.1">
    <property type="nucleotide sequence ID" value="XM_033593530.1"/>
</dbReference>
<dbReference type="Proteomes" id="UP000800082">
    <property type="component" value="Unassembled WGS sequence"/>
</dbReference>
<dbReference type="EMBL" id="ML978983">
    <property type="protein sequence ID" value="KAF1925559.1"/>
    <property type="molecule type" value="Genomic_DNA"/>
</dbReference>
<organism evidence="1 2">
    <name type="scientific">Didymella exigua CBS 183.55</name>
    <dbReference type="NCBI Taxonomy" id="1150837"/>
    <lineage>
        <taxon>Eukaryota</taxon>
        <taxon>Fungi</taxon>
        <taxon>Dikarya</taxon>
        <taxon>Ascomycota</taxon>
        <taxon>Pezizomycotina</taxon>
        <taxon>Dothideomycetes</taxon>
        <taxon>Pleosporomycetidae</taxon>
        <taxon>Pleosporales</taxon>
        <taxon>Pleosporineae</taxon>
        <taxon>Didymellaceae</taxon>
        <taxon>Didymella</taxon>
    </lineage>
</organism>
<dbReference type="GeneID" id="54351198"/>
<protein>
    <submittedName>
        <fullName evidence="1">Uncharacterized protein</fullName>
    </submittedName>
</protein>
<sequence length="103" mass="11164">MKRVWATVASNTIILGADGCQTVACFAKRRHGKVMECASPSTVPSDLFHGNMHSITCLMLSTSASLVNSSVHVSAVAKYREVHRRLPSDLISRAPRSLSSHTK</sequence>
<gene>
    <name evidence="1" type="ORF">M421DRAFT_423652</name>
</gene>
<proteinExistence type="predicted"/>
<accession>A0A6A5RDT8</accession>
<keyword evidence="2" id="KW-1185">Reference proteome</keyword>
<dbReference type="AlphaFoldDB" id="A0A6A5RDT8"/>
<name>A0A6A5RDT8_9PLEO</name>
<evidence type="ECO:0000313" key="1">
    <source>
        <dbReference type="EMBL" id="KAF1925559.1"/>
    </source>
</evidence>
<evidence type="ECO:0000313" key="2">
    <source>
        <dbReference type="Proteomes" id="UP000800082"/>
    </source>
</evidence>